<name>A0ABS6ZCL1_9ACTN</name>
<dbReference type="EMBL" id="WTFF01000161">
    <property type="protein sequence ID" value="MBW5484400.1"/>
    <property type="molecule type" value="Genomic_DNA"/>
</dbReference>
<dbReference type="InterPro" id="IPR032716">
    <property type="entry name" value="ACC_epsilon"/>
</dbReference>
<reference evidence="1 2" key="1">
    <citation type="submission" date="2019-12" db="EMBL/GenBank/DDBJ databases">
        <title>Genome sequence of Streptomyces bambusae.</title>
        <authorList>
            <person name="Bansal K."/>
            <person name="Choksket S."/>
            <person name="Korpole S."/>
            <person name="Patil P.B."/>
        </authorList>
    </citation>
    <scope>NUCLEOTIDE SEQUENCE [LARGE SCALE GENOMIC DNA]</scope>
    <source>
        <strain evidence="1 2">SK60</strain>
    </source>
</reference>
<proteinExistence type="predicted"/>
<keyword evidence="2" id="KW-1185">Reference proteome</keyword>
<comment type="caution">
    <text evidence="1">The sequence shown here is derived from an EMBL/GenBank/DDBJ whole genome shotgun (WGS) entry which is preliminary data.</text>
</comment>
<evidence type="ECO:0000313" key="2">
    <source>
        <dbReference type="Proteomes" id="UP000812013"/>
    </source>
</evidence>
<organism evidence="1 2">
    <name type="scientific">Streptomyces bambusae</name>
    <dbReference type="NCBI Taxonomy" id="1550616"/>
    <lineage>
        <taxon>Bacteria</taxon>
        <taxon>Bacillati</taxon>
        <taxon>Actinomycetota</taxon>
        <taxon>Actinomycetes</taxon>
        <taxon>Kitasatosporales</taxon>
        <taxon>Streptomycetaceae</taxon>
        <taxon>Streptomyces</taxon>
    </lineage>
</organism>
<evidence type="ECO:0000313" key="1">
    <source>
        <dbReference type="EMBL" id="MBW5484400.1"/>
    </source>
</evidence>
<sequence>MPEDVPVAELLRIERGCAEPEEVAAIAVVVACLAGRVPRHAAVRPPSAARPHRPGARRAAGCWAGCWTCR</sequence>
<dbReference type="Proteomes" id="UP000812013">
    <property type="component" value="Unassembled WGS sequence"/>
</dbReference>
<dbReference type="RefSeq" id="WP_219668880.1">
    <property type="nucleotide sequence ID" value="NZ_WTFF01000161.1"/>
</dbReference>
<dbReference type="Pfam" id="PF13822">
    <property type="entry name" value="ACC_epsilon"/>
    <property type="match status" value="1"/>
</dbReference>
<gene>
    <name evidence="1" type="ORF">GPJ59_21580</name>
</gene>
<accession>A0ABS6ZCL1</accession>
<protein>
    <submittedName>
        <fullName evidence="1">Acyl-CoA carboxylase subunit epsilon</fullName>
    </submittedName>
</protein>